<dbReference type="Pfam" id="PF00196">
    <property type="entry name" value="GerE"/>
    <property type="match status" value="1"/>
</dbReference>
<dbReference type="SMART" id="SM00421">
    <property type="entry name" value="HTH_LUXR"/>
    <property type="match status" value="1"/>
</dbReference>
<gene>
    <name evidence="3" type="ORF">H6A31_00540</name>
</gene>
<dbReference type="PRINTS" id="PR00038">
    <property type="entry name" value="HTHLUXR"/>
</dbReference>
<evidence type="ECO:0000259" key="2">
    <source>
        <dbReference type="PROSITE" id="PS50043"/>
    </source>
</evidence>
<organism evidence="3 4">
    <name type="scientific">Bacteroides mediterraneensis</name>
    <dbReference type="NCBI Taxonomy" id="1841856"/>
    <lineage>
        <taxon>Bacteria</taxon>
        <taxon>Pseudomonadati</taxon>
        <taxon>Bacteroidota</taxon>
        <taxon>Bacteroidia</taxon>
        <taxon>Bacteroidales</taxon>
        <taxon>Bacteroidaceae</taxon>
        <taxon>Bacteroides</taxon>
    </lineage>
</organism>
<accession>A0ABS2ERN5</accession>
<name>A0ABS2ERN5_9BACE</name>
<evidence type="ECO:0000256" key="1">
    <source>
        <dbReference type="ARBA" id="ARBA00023125"/>
    </source>
</evidence>
<dbReference type="PANTHER" id="PTHR43214:SF43">
    <property type="entry name" value="TWO-COMPONENT RESPONSE REGULATOR"/>
    <property type="match status" value="1"/>
</dbReference>
<dbReference type="RefSeq" id="WP_204473686.1">
    <property type="nucleotide sequence ID" value="NZ_JACJJW010000001.1"/>
</dbReference>
<feature type="domain" description="HTH luxR-type" evidence="2">
    <location>
        <begin position="140"/>
        <end position="205"/>
    </location>
</feature>
<dbReference type="InterPro" id="IPR016032">
    <property type="entry name" value="Sig_transdc_resp-reg_C-effctor"/>
</dbReference>
<dbReference type="InterPro" id="IPR039420">
    <property type="entry name" value="WalR-like"/>
</dbReference>
<dbReference type="SUPFAM" id="SSF52172">
    <property type="entry name" value="CheY-like"/>
    <property type="match status" value="1"/>
</dbReference>
<dbReference type="PROSITE" id="PS50043">
    <property type="entry name" value="HTH_LUXR_2"/>
    <property type="match status" value="1"/>
</dbReference>
<evidence type="ECO:0000313" key="4">
    <source>
        <dbReference type="Proteomes" id="UP000703295"/>
    </source>
</evidence>
<dbReference type="EMBL" id="JACJJW010000001">
    <property type="protein sequence ID" value="MBM6757194.1"/>
    <property type="molecule type" value="Genomic_DNA"/>
</dbReference>
<keyword evidence="4" id="KW-1185">Reference proteome</keyword>
<dbReference type="Proteomes" id="UP000703295">
    <property type="component" value="Unassembled WGS sequence"/>
</dbReference>
<proteinExistence type="predicted"/>
<keyword evidence="1" id="KW-0238">DNA-binding</keyword>
<protein>
    <submittedName>
        <fullName evidence="3">Response regulator transcription factor</fullName>
    </submittedName>
</protein>
<dbReference type="PANTHER" id="PTHR43214">
    <property type="entry name" value="TWO-COMPONENT RESPONSE REGULATOR"/>
    <property type="match status" value="1"/>
</dbReference>
<comment type="caution">
    <text evidence="3">The sequence shown here is derived from an EMBL/GenBank/DDBJ whole genome shotgun (WGS) entry which is preliminary data.</text>
</comment>
<evidence type="ECO:0000313" key="3">
    <source>
        <dbReference type="EMBL" id="MBM6757194.1"/>
    </source>
</evidence>
<reference evidence="3 4" key="1">
    <citation type="journal article" date="2021" name="Sci. Rep.">
        <title>The distribution of antibiotic resistance genes in chicken gut microbiota commensals.</title>
        <authorList>
            <person name="Juricova H."/>
            <person name="Matiasovicova J."/>
            <person name="Kubasova T."/>
            <person name="Cejkova D."/>
            <person name="Rychlik I."/>
        </authorList>
    </citation>
    <scope>NUCLEOTIDE SEQUENCE [LARGE SCALE GENOMIC DNA]</scope>
    <source>
        <strain evidence="3 4">An801</strain>
    </source>
</reference>
<sequence>MQTLILADNQTITRYGMKAIASELLPICKNVEVSDWRHLAETLKAFPEACVVLDYTLFDCTAEQLLVLHERFPKANFILFSDQLGTAFVQRMLWAGPMFHVLMKDAAWEEIKQCWENVCSGRQFVCRKALDLLDGDGKKEADRILPLTQTEKEVLRAMALGKSTKEIAAERFLSAYTVATHRKNIFRKLQVNNAHEAIRYALRAGIVNPVEYCI</sequence>
<dbReference type="InterPro" id="IPR000792">
    <property type="entry name" value="Tscrpt_reg_LuxR_C"/>
</dbReference>
<dbReference type="Gene3D" id="3.40.50.2300">
    <property type="match status" value="1"/>
</dbReference>
<dbReference type="SUPFAM" id="SSF46894">
    <property type="entry name" value="C-terminal effector domain of the bipartite response regulators"/>
    <property type="match status" value="1"/>
</dbReference>
<dbReference type="InterPro" id="IPR011006">
    <property type="entry name" value="CheY-like_superfamily"/>
</dbReference>
<dbReference type="CDD" id="cd06170">
    <property type="entry name" value="LuxR_C_like"/>
    <property type="match status" value="1"/>
</dbReference>